<protein>
    <recommendedName>
        <fullName evidence="4">DUF4083 domain-containing protein</fullName>
    </recommendedName>
</protein>
<proteinExistence type="predicted"/>
<keyword evidence="1" id="KW-0472">Membrane</keyword>
<name>A0A4Z0GSA4_9BACL</name>
<evidence type="ECO:0008006" key="4">
    <source>
        <dbReference type="Google" id="ProtNLM"/>
    </source>
</evidence>
<comment type="caution">
    <text evidence="2">The sequence shown here is derived from an EMBL/GenBank/DDBJ whole genome shotgun (WGS) entry which is preliminary data.</text>
</comment>
<dbReference type="OrthoDB" id="9909071at2"/>
<keyword evidence="1" id="KW-0812">Transmembrane</keyword>
<evidence type="ECO:0000313" key="2">
    <source>
        <dbReference type="EMBL" id="TGA99129.1"/>
    </source>
</evidence>
<evidence type="ECO:0000313" key="3">
    <source>
        <dbReference type="Proteomes" id="UP000298347"/>
    </source>
</evidence>
<feature type="transmembrane region" description="Helical" evidence="1">
    <location>
        <begin position="6"/>
        <end position="33"/>
    </location>
</feature>
<accession>A0A4Z0GSA4</accession>
<dbReference type="EMBL" id="SRJD01000004">
    <property type="protein sequence ID" value="TGA99129.1"/>
    <property type="molecule type" value="Genomic_DNA"/>
</dbReference>
<dbReference type="AlphaFoldDB" id="A0A4Z0GSA4"/>
<gene>
    <name evidence="2" type="ORF">E4665_04915</name>
</gene>
<evidence type="ECO:0000256" key="1">
    <source>
        <dbReference type="SAM" id="Phobius"/>
    </source>
</evidence>
<dbReference type="Proteomes" id="UP000298347">
    <property type="component" value="Unassembled WGS sequence"/>
</dbReference>
<dbReference type="RefSeq" id="WP_135347685.1">
    <property type="nucleotide sequence ID" value="NZ_SRJD01000004.1"/>
</dbReference>
<reference evidence="2 3" key="1">
    <citation type="journal article" date="2015" name="Int. J. Syst. Evol. Microbiol.">
        <title>Sporolactobacillus shoreae sp. nov. and Sporolactobacillus spathodeae sp. nov., two spore-forming lactic acid bacteria isolated from tree barks in Thailand.</title>
        <authorList>
            <person name="Thamacharoensuk T."/>
            <person name="Kitahara M."/>
            <person name="Ohkuma M."/>
            <person name="Thongchul N."/>
            <person name="Tanasupawat S."/>
        </authorList>
    </citation>
    <scope>NUCLEOTIDE SEQUENCE [LARGE SCALE GENOMIC DNA]</scope>
    <source>
        <strain evidence="2 3">BK92</strain>
    </source>
</reference>
<keyword evidence="3" id="KW-1185">Reference proteome</keyword>
<keyword evidence="1" id="KW-1133">Transmembrane helix</keyword>
<organism evidence="2 3">
    <name type="scientific">Sporolactobacillus shoreae</name>
    <dbReference type="NCBI Taxonomy" id="1465501"/>
    <lineage>
        <taxon>Bacteria</taxon>
        <taxon>Bacillati</taxon>
        <taxon>Bacillota</taxon>
        <taxon>Bacilli</taxon>
        <taxon>Bacillales</taxon>
        <taxon>Sporolactobacillaceae</taxon>
        <taxon>Sporolactobacillus</taxon>
    </lineage>
</organism>
<sequence>MATFSLGTIIFQLVTFALLLALVYFVIRGIIFFTVHPRESKKQNEEILKKLTEISEKLDKNH</sequence>